<evidence type="ECO:0000256" key="1">
    <source>
        <dbReference type="ARBA" id="ARBA00022801"/>
    </source>
</evidence>
<dbReference type="Pfam" id="PF01844">
    <property type="entry name" value="HNH"/>
    <property type="match status" value="1"/>
</dbReference>
<dbReference type="PANTHER" id="PTHR45766">
    <property type="entry name" value="DNA ANNEALING HELICASE AND ENDONUCLEASE ZRANB3 FAMILY MEMBER"/>
    <property type="match status" value="1"/>
</dbReference>
<dbReference type="Gramene" id="TRITD2Av1G061710.1">
    <property type="protein sequence ID" value="TRITD2Av1G061710.1"/>
    <property type="gene ID" value="TRITD2Av1G061710"/>
</dbReference>
<reference evidence="4 5" key="1">
    <citation type="submission" date="2017-09" db="EMBL/GenBank/DDBJ databases">
        <authorList>
            <consortium name="International Durum Wheat Genome Sequencing Consortium (IDWGSC)"/>
            <person name="Milanesi L."/>
        </authorList>
    </citation>
    <scope>NUCLEOTIDE SEQUENCE [LARGE SCALE GENOMIC DNA]</scope>
    <source>
        <strain evidence="5">cv. Svevo</strain>
    </source>
</reference>
<dbReference type="GO" id="GO:0043596">
    <property type="term" value="C:nuclear replication fork"/>
    <property type="evidence" value="ECO:0007669"/>
    <property type="project" value="TreeGrafter"/>
</dbReference>
<dbReference type="GO" id="GO:0004520">
    <property type="term" value="F:DNA endonuclease activity"/>
    <property type="evidence" value="ECO:0007669"/>
    <property type="project" value="TreeGrafter"/>
</dbReference>
<evidence type="ECO:0000259" key="3">
    <source>
        <dbReference type="Pfam" id="PF01844"/>
    </source>
</evidence>
<dbReference type="Proteomes" id="UP000324705">
    <property type="component" value="Chromosome 2A"/>
</dbReference>
<dbReference type="AlphaFoldDB" id="A0A9R1R4V4"/>
<feature type="domain" description="HNH" evidence="3">
    <location>
        <begin position="114"/>
        <end position="148"/>
    </location>
</feature>
<keyword evidence="1" id="KW-0378">Hydrolase</keyword>
<evidence type="ECO:0000313" key="5">
    <source>
        <dbReference type="Proteomes" id="UP000324705"/>
    </source>
</evidence>
<keyword evidence="5" id="KW-1185">Reference proteome</keyword>
<dbReference type="GO" id="GO:0016787">
    <property type="term" value="F:hydrolase activity"/>
    <property type="evidence" value="ECO:0007669"/>
    <property type="project" value="UniProtKB-KW"/>
</dbReference>
<dbReference type="Gene3D" id="1.10.30.50">
    <property type="match status" value="1"/>
</dbReference>
<protein>
    <recommendedName>
        <fullName evidence="3">HNH domain-containing protein</fullName>
    </recommendedName>
</protein>
<dbReference type="InterPro" id="IPR002711">
    <property type="entry name" value="HNH"/>
</dbReference>
<dbReference type="EMBL" id="LT934113">
    <property type="protein sequence ID" value="VAH28307.1"/>
    <property type="molecule type" value="Genomic_DNA"/>
</dbReference>
<organism evidence="4 5">
    <name type="scientific">Triticum turgidum subsp. durum</name>
    <name type="common">Durum wheat</name>
    <name type="synonym">Triticum durum</name>
    <dbReference type="NCBI Taxonomy" id="4567"/>
    <lineage>
        <taxon>Eukaryota</taxon>
        <taxon>Viridiplantae</taxon>
        <taxon>Streptophyta</taxon>
        <taxon>Embryophyta</taxon>
        <taxon>Tracheophyta</taxon>
        <taxon>Spermatophyta</taxon>
        <taxon>Magnoliopsida</taxon>
        <taxon>Liliopsida</taxon>
        <taxon>Poales</taxon>
        <taxon>Poaceae</taxon>
        <taxon>BOP clade</taxon>
        <taxon>Pooideae</taxon>
        <taxon>Triticodae</taxon>
        <taxon>Triticeae</taxon>
        <taxon>Triticinae</taxon>
        <taxon>Triticum</taxon>
    </lineage>
</organism>
<sequence>MLNGERWFYVVARLKRENTLKAGLLMMSLSANYVKNFAVGILRNHPNILKIYSALFQIEHGICSQCKLDCCKLVKHIKPLSNQKREAHIRSVAPNIACRKKLLAKLVEEPTQGNAWHADHIVPVYKGGGECTLENMRTLCVACHAEVTKDQQKERKEARKEERRKAEELLRNAVNQLKDDVSSSSGVQACEATEDDDSWLVTVPGSAYSANLDTAIQFQEVLRLNVDGSYIEGQNHAGCWGVVVRDNEGAVVAAKGGGRTDRVSSALHAELLAACGAVDLSLVWSALRSSVVSILCSIGEQMLQQQPLLSEHREEPLPAAFGVPRHTSTPVAFLMLSFSHTPTSL</sequence>
<dbReference type="GO" id="GO:0006281">
    <property type="term" value="P:DNA repair"/>
    <property type="evidence" value="ECO:0007669"/>
    <property type="project" value="TreeGrafter"/>
</dbReference>
<dbReference type="CDD" id="cd00085">
    <property type="entry name" value="HNHc"/>
    <property type="match status" value="1"/>
</dbReference>
<evidence type="ECO:0000256" key="2">
    <source>
        <dbReference type="SAM" id="Coils"/>
    </source>
</evidence>
<evidence type="ECO:0000313" key="4">
    <source>
        <dbReference type="EMBL" id="VAH28307.1"/>
    </source>
</evidence>
<name>A0A9R1R4V4_TRITD</name>
<keyword evidence="2" id="KW-0175">Coiled coil</keyword>
<dbReference type="InterPro" id="IPR003615">
    <property type="entry name" value="HNH_nuc"/>
</dbReference>
<feature type="coiled-coil region" evidence="2">
    <location>
        <begin position="148"/>
        <end position="179"/>
    </location>
</feature>
<dbReference type="GO" id="GO:0003676">
    <property type="term" value="F:nucleic acid binding"/>
    <property type="evidence" value="ECO:0007669"/>
    <property type="project" value="InterPro"/>
</dbReference>
<accession>A0A9R1R4V4</accession>
<dbReference type="GO" id="GO:0031297">
    <property type="term" value="P:replication fork processing"/>
    <property type="evidence" value="ECO:0007669"/>
    <property type="project" value="TreeGrafter"/>
</dbReference>
<proteinExistence type="predicted"/>
<gene>
    <name evidence="4" type="ORF">TRITD_2Av1G061710</name>
</gene>
<dbReference type="PANTHER" id="PTHR45766:SF5">
    <property type="entry name" value="SNF2 DOMAIN-CONTAINING PROTEIN _ HELICASE DOMAIN-CONTAINING PROTEIN _ HNH ENDONUCLEASE DOMAIN-CONTAINING PROTEIN"/>
    <property type="match status" value="1"/>
</dbReference>
<dbReference type="GO" id="GO:0008270">
    <property type="term" value="F:zinc ion binding"/>
    <property type="evidence" value="ECO:0007669"/>
    <property type="project" value="InterPro"/>
</dbReference>